<evidence type="ECO:0000313" key="2">
    <source>
        <dbReference type="Proteomes" id="UP001177003"/>
    </source>
</evidence>
<evidence type="ECO:0000313" key="1">
    <source>
        <dbReference type="EMBL" id="CAI9292928.1"/>
    </source>
</evidence>
<proteinExistence type="predicted"/>
<organism evidence="1 2">
    <name type="scientific">Lactuca saligna</name>
    <name type="common">Willowleaf lettuce</name>
    <dbReference type="NCBI Taxonomy" id="75948"/>
    <lineage>
        <taxon>Eukaryota</taxon>
        <taxon>Viridiplantae</taxon>
        <taxon>Streptophyta</taxon>
        <taxon>Embryophyta</taxon>
        <taxon>Tracheophyta</taxon>
        <taxon>Spermatophyta</taxon>
        <taxon>Magnoliopsida</taxon>
        <taxon>eudicotyledons</taxon>
        <taxon>Gunneridae</taxon>
        <taxon>Pentapetalae</taxon>
        <taxon>asterids</taxon>
        <taxon>campanulids</taxon>
        <taxon>Asterales</taxon>
        <taxon>Asteraceae</taxon>
        <taxon>Cichorioideae</taxon>
        <taxon>Cichorieae</taxon>
        <taxon>Lactucinae</taxon>
        <taxon>Lactuca</taxon>
    </lineage>
</organism>
<protein>
    <submittedName>
        <fullName evidence="1">Uncharacterized protein</fullName>
    </submittedName>
</protein>
<accession>A0AA35ZHZ1</accession>
<name>A0AA35ZHZ1_LACSI</name>
<dbReference type="Proteomes" id="UP001177003">
    <property type="component" value="Chromosome 7"/>
</dbReference>
<dbReference type="AlphaFoldDB" id="A0AA35ZHZ1"/>
<keyword evidence="2" id="KW-1185">Reference proteome</keyword>
<dbReference type="EMBL" id="OX465083">
    <property type="protein sequence ID" value="CAI9292928.1"/>
    <property type="molecule type" value="Genomic_DNA"/>
</dbReference>
<reference evidence="1" key="1">
    <citation type="submission" date="2023-04" db="EMBL/GenBank/DDBJ databases">
        <authorList>
            <person name="Vijverberg K."/>
            <person name="Xiong W."/>
            <person name="Schranz E."/>
        </authorList>
    </citation>
    <scope>NUCLEOTIDE SEQUENCE</scope>
</reference>
<sequence>METSLELQVNELRTLMDKNVKKLDDNYNLLHKKVDVVANATTRLIEDITAFNKEYLRHYTKWIFRINLLFLKNPFLLWVSNIESSIKDELAPILNLVLRLATNAQCPMHVSQVGDRRAAIGSSKGSGEDS</sequence>
<gene>
    <name evidence="1" type="ORF">LSALG_LOCUS31967</name>
</gene>